<accession>A0A2P2NGA7</accession>
<protein>
    <submittedName>
        <fullName evidence="1">Uncharacterized protein</fullName>
    </submittedName>
</protein>
<dbReference type="EMBL" id="GGEC01060956">
    <property type="protein sequence ID" value="MBX41440.1"/>
    <property type="molecule type" value="Transcribed_RNA"/>
</dbReference>
<name>A0A2P2NGA7_RHIMU</name>
<reference evidence="1" key="1">
    <citation type="submission" date="2018-02" db="EMBL/GenBank/DDBJ databases">
        <title>Rhizophora mucronata_Transcriptome.</title>
        <authorList>
            <person name="Meera S.P."/>
            <person name="Sreeshan A."/>
            <person name="Augustine A."/>
        </authorList>
    </citation>
    <scope>NUCLEOTIDE SEQUENCE</scope>
    <source>
        <tissue evidence="1">Leaf</tissue>
    </source>
</reference>
<proteinExistence type="predicted"/>
<dbReference type="AlphaFoldDB" id="A0A2P2NGA7"/>
<evidence type="ECO:0000313" key="1">
    <source>
        <dbReference type="EMBL" id="MBX41440.1"/>
    </source>
</evidence>
<sequence>MISLIFLGMNPHSLNKKKRKKP</sequence>
<organism evidence="1">
    <name type="scientific">Rhizophora mucronata</name>
    <name type="common">Asiatic mangrove</name>
    <dbReference type="NCBI Taxonomy" id="61149"/>
    <lineage>
        <taxon>Eukaryota</taxon>
        <taxon>Viridiplantae</taxon>
        <taxon>Streptophyta</taxon>
        <taxon>Embryophyta</taxon>
        <taxon>Tracheophyta</taxon>
        <taxon>Spermatophyta</taxon>
        <taxon>Magnoliopsida</taxon>
        <taxon>eudicotyledons</taxon>
        <taxon>Gunneridae</taxon>
        <taxon>Pentapetalae</taxon>
        <taxon>rosids</taxon>
        <taxon>fabids</taxon>
        <taxon>Malpighiales</taxon>
        <taxon>Rhizophoraceae</taxon>
        <taxon>Rhizophora</taxon>
    </lineage>
</organism>